<name>A0AAW0D260_9AGAR</name>
<organism evidence="1 2">
    <name type="scientific">Favolaschia claudopus</name>
    <dbReference type="NCBI Taxonomy" id="2862362"/>
    <lineage>
        <taxon>Eukaryota</taxon>
        <taxon>Fungi</taxon>
        <taxon>Dikarya</taxon>
        <taxon>Basidiomycota</taxon>
        <taxon>Agaricomycotina</taxon>
        <taxon>Agaricomycetes</taxon>
        <taxon>Agaricomycetidae</taxon>
        <taxon>Agaricales</taxon>
        <taxon>Marasmiineae</taxon>
        <taxon>Mycenaceae</taxon>
        <taxon>Favolaschia</taxon>
    </lineage>
</organism>
<gene>
    <name evidence="1" type="ORF">R3P38DRAFT_185475</name>
</gene>
<dbReference type="AlphaFoldDB" id="A0AAW0D260"/>
<protein>
    <submittedName>
        <fullName evidence="1">Uncharacterized protein</fullName>
    </submittedName>
</protein>
<comment type="caution">
    <text evidence="1">The sequence shown here is derived from an EMBL/GenBank/DDBJ whole genome shotgun (WGS) entry which is preliminary data.</text>
</comment>
<proteinExistence type="predicted"/>
<dbReference type="Proteomes" id="UP001362999">
    <property type="component" value="Unassembled WGS sequence"/>
</dbReference>
<accession>A0AAW0D260</accession>
<evidence type="ECO:0000313" key="2">
    <source>
        <dbReference type="Proteomes" id="UP001362999"/>
    </source>
</evidence>
<evidence type="ECO:0000313" key="1">
    <source>
        <dbReference type="EMBL" id="KAK7045007.1"/>
    </source>
</evidence>
<reference evidence="1 2" key="1">
    <citation type="journal article" date="2024" name="J Genomics">
        <title>Draft genome sequencing and assembly of Favolaschia claudopus CIRM-BRFM 2984 isolated from oak limbs.</title>
        <authorList>
            <person name="Navarro D."/>
            <person name="Drula E."/>
            <person name="Chaduli D."/>
            <person name="Cazenave R."/>
            <person name="Ahrendt S."/>
            <person name="Wang J."/>
            <person name="Lipzen A."/>
            <person name="Daum C."/>
            <person name="Barry K."/>
            <person name="Grigoriev I.V."/>
            <person name="Favel A."/>
            <person name="Rosso M.N."/>
            <person name="Martin F."/>
        </authorList>
    </citation>
    <scope>NUCLEOTIDE SEQUENCE [LARGE SCALE GENOMIC DNA]</scope>
    <source>
        <strain evidence="1 2">CIRM-BRFM 2984</strain>
    </source>
</reference>
<keyword evidence="2" id="KW-1185">Reference proteome</keyword>
<dbReference type="EMBL" id="JAWWNJ010000011">
    <property type="protein sequence ID" value="KAK7045007.1"/>
    <property type="molecule type" value="Genomic_DNA"/>
</dbReference>
<sequence length="395" mass="43811">MSDSHVKLYNSLPSIKDAHDAFASDAEIISQLWPVLRKYEGKFGVCLVHRHCSLLDGERMVADGVVTEPMITDQCHPLSWLKTGEPFEFSSEPTERPPDSLFADFRDIVGAISVLGIFYVPEEDRKHPRYGVEHTRGRKNIIRYDDVIPTAWRLSGDRFGPLGNCTDCTGPSHPIKIIPTKIIPPPRSLIFPSGHTNAWRNEISPLALDLISMSLDAVKHCATLVPRMCMMLIQFNEVCTGQNQPRTQASATVQVDDSCVKETQSFLQSVTDISEEIDNLYTSSNSLASIVKRCKSRGICSSELEAKGFMAQLHLLRAQTDAIVKEISVIANLMNDLPRADSPAPRLRDWAELFAQISNQVQVIDISSSGVLEIATHLVEDGIEPVNTNHASAEH</sequence>